<dbReference type="InterPro" id="IPR011527">
    <property type="entry name" value="ABC1_TM_dom"/>
</dbReference>
<gene>
    <name evidence="11" type="ORF">NIES46_26780</name>
</gene>
<dbReference type="EMBL" id="BIMW01000102">
    <property type="protein sequence ID" value="GCE94619.1"/>
    <property type="molecule type" value="Genomic_DNA"/>
</dbReference>
<evidence type="ECO:0000259" key="10">
    <source>
        <dbReference type="PROSITE" id="PS50929"/>
    </source>
</evidence>
<dbReference type="SMART" id="SM00382">
    <property type="entry name" value="AAA"/>
    <property type="match status" value="1"/>
</dbReference>
<evidence type="ECO:0000256" key="3">
    <source>
        <dbReference type="ARBA" id="ARBA00022692"/>
    </source>
</evidence>
<dbReference type="GO" id="GO:0005524">
    <property type="term" value="F:ATP binding"/>
    <property type="evidence" value="ECO:0007669"/>
    <property type="project" value="UniProtKB-KW"/>
</dbReference>
<dbReference type="InterPro" id="IPR003593">
    <property type="entry name" value="AAA+_ATPase"/>
</dbReference>
<keyword evidence="4" id="KW-0547">Nucleotide-binding</keyword>
<accession>A0A5M3TB51</accession>
<evidence type="ECO:0000256" key="7">
    <source>
        <dbReference type="ARBA" id="ARBA00023136"/>
    </source>
</evidence>
<dbReference type="Gene3D" id="1.20.1560.10">
    <property type="entry name" value="ABC transporter type 1, transmembrane domain"/>
    <property type="match status" value="1"/>
</dbReference>
<keyword evidence="2" id="KW-0813">Transport</keyword>
<dbReference type="InterPro" id="IPR017871">
    <property type="entry name" value="ABC_transporter-like_CS"/>
</dbReference>
<feature type="transmembrane region" description="Helical" evidence="8">
    <location>
        <begin position="114"/>
        <end position="136"/>
    </location>
</feature>
<dbReference type="Gene3D" id="3.40.50.300">
    <property type="entry name" value="P-loop containing nucleotide triphosphate hydrolases"/>
    <property type="match status" value="1"/>
</dbReference>
<dbReference type="PANTHER" id="PTHR11384">
    <property type="entry name" value="ATP-BINDING CASSETTE, SUB-FAMILY D MEMBER"/>
    <property type="match status" value="1"/>
</dbReference>
<dbReference type="Pfam" id="PF00005">
    <property type="entry name" value="ABC_tran"/>
    <property type="match status" value="1"/>
</dbReference>
<dbReference type="PROSITE" id="PS50893">
    <property type="entry name" value="ABC_TRANSPORTER_2"/>
    <property type="match status" value="1"/>
</dbReference>
<feature type="transmembrane region" description="Helical" evidence="8">
    <location>
        <begin position="81"/>
        <end position="102"/>
    </location>
</feature>
<dbReference type="CDD" id="cd03223">
    <property type="entry name" value="ABCD_peroxisomal_ALDP"/>
    <property type="match status" value="1"/>
</dbReference>
<evidence type="ECO:0000313" key="12">
    <source>
        <dbReference type="Proteomes" id="UP000326169"/>
    </source>
</evidence>
<evidence type="ECO:0000256" key="2">
    <source>
        <dbReference type="ARBA" id="ARBA00022448"/>
    </source>
</evidence>
<dbReference type="PANTHER" id="PTHR11384:SF59">
    <property type="entry name" value="LYSOSOMAL COBALAMIN TRANSPORTER ABCD4"/>
    <property type="match status" value="1"/>
</dbReference>
<evidence type="ECO:0000259" key="9">
    <source>
        <dbReference type="PROSITE" id="PS50893"/>
    </source>
</evidence>
<dbReference type="InterPro" id="IPR050835">
    <property type="entry name" value="ABC_transporter_sub-D"/>
</dbReference>
<keyword evidence="5 11" id="KW-0067">ATP-binding</keyword>
<feature type="domain" description="ABC transporter" evidence="9">
    <location>
        <begin position="436"/>
        <end position="653"/>
    </location>
</feature>
<evidence type="ECO:0000256" key="8">
    <source>
        <dbReference type="SAM" id="Phobius"/>
    </source>
</evidence>
<evidence type="ECO:0000256" key="5">
    <source>
        <dbReference type="ARBA" id="ARBA00022840"/>
    </source>
</evidence>
<dbReference type="Proteomes" id="UP000326169">
    <property type="component" value="Unassembled WGS sequence"/>
</dbReference>
<feature type="transmembrane region" description="Helical" evidence="8">
    <location>
        <begin position="30"/>
        <end position="61"/>
    </location>
</feature>
<reference evidence="11 12" key="1">
    <citation type="journal article" date="2019" name="J Genomics">
        <title>The Draft Genome of a Hydrogen-producing Cyanobacterium, Arthrospira platensis NIES-46.</title>
        <authorList>
            <person name="Suzuki S."/>
            <person name="Yamaguchi H."/>
            <person name="Kawachi M."/>
        </authorList>
    </citation>
    <scope>NUCLEOTIDE SEQUENCE [LARGE SCALE GENOMIC DNA]</scope>
    <source>
        <strain evidence="11 12">NIES-46</strain>
    </source>
</reference>
<dbReference type="InterPro" id="IPR003439">
    <property type="entry name" value="ABC_transporter-like_ATP-bd"/>
</dbReference>
<dbReference type="SUPFAM" id="SSF90123">
    <property type="entry name" value="ABC transporter transmembrane region"/>
    <property type="match status" value="1"/>
</dbReference>
<dbReference type="InterPro" id="IPR025662">
    <property type="entry name" value="Sigma_54_int_dom_ATP-bd_1"/>
</dbReference>
<dbReference type="InterPro" id="IPR027417">
    <property type="entry name" value="P-loop_NTPase"/>
</dbReference>
<name>A0A5M3TB51_LIMPL</name>
<keyword evidence="12" id="KW-1185">Reference proteome</keyword>
<feature type="transmembrane region" description="Helical" evidence="8">
    <location>
        <begin position="232"/>
        <end position="253"/>
    </location>
</feature>
<dbReference type="GeneID" id="301683507"/>
<evidence type="ECO:0000313" key="11">
    <source>
        <dbReference type="EMBL" id="GCE94619.1"/>
    </source>
</evidence>
<keyword evidence="6 8" id="KW-1133">Transmembrane helix</keyword>
<organism evidence="11 12">
    <name type="scientific">Limnospira platensis NIES-46</name>
    <dbReference type="NCBI Taxonomy" id="1236695"/>
    <lineage>
        <taxon>Bacteria</taxon>
        <taxon>Bacillati</taxon>
        <taxon>Cyanobacteriota</taxon>
        <taxon>Cyanophyceae</taxon>
        <taxon>Oscillatoriophycideae</taxon>
        <taxon>Oscillatoriales</taxon>
        <taxon>Sirenicapillariaceae</taxon>
        <taxon>Limnospira</taxon>
    </lineage>
</organism>
<evidence type="ECO:0000256" key="6">
    <source>
        <dbReference type="ARBA" id="ARBA00022989"/>
    </source>
</evidence>
<feature type="transmembrane region" description="Helical" evidence="8">
    <location>
        <begin position="259"/>
        <end position="280"/>
    </location>
</feature>
<comment type="caution">
    <text evidence="11">The sequence shown here is derived from an EMBL/GenBank/DDBJ whole genome shotgun (WGS) entry which is preliminary data.</text>
</comment>
<evidence type="ECO:0000256" key="4">
    <source>
        <dbReference type="ARBA" id="ARBA00022741"/>
    </source>
</evidence>
<proteinExistence type="predicted"/>
<dbReference type="InterPro" id="IPR036640">
    <property type="entry name" value="ABC1_TM_sf"/>
</dbReference>
<feature type="transmembrane region" description="Helical" evidence="8">
    <location>
        <begin position="347"/>
        <end position="365"/>
    </location>
</feature>
<keyword evidence="3 8" id="KW-0812">Transmembrane</keyword>
<dbReference type="PROSITE" id="PS00211">
    <property type="entry name" value="ABC_TRANSPORTER_1"/>
    <property type="match status" value="1"/>
</dbReference>
<feature type="domain" description="ABC transmembrane type-1" evidence="10">
    <location>
        <begin position="118"/>
        <end position="400"/>
    </location>
</feature>
<sequence length="654" mass="75030">MNRFDSQLWRRFLTIAQPFFYPLGPGSGRVFLLLMFLLLVFLFGVAFVLVSAVTFASQLLFPDFFNRIAPGLLETIQGVINSPYIIVVALMLVVPAMVFYFYRRQCLTRWKPWAFLSILLFISLAVSGLNVIISYVGNFFMTALSERNEEEFWRFLFVYAGVFVVGTPIVVLYGYTRDRLGNYWRKWLTNRFLDNYFNNRSYYEIDSNKDIDNPDQRISEDIRAFTITSLRFLLIILGAVIDVISFTGILWSISKQLSLFLLVYALFGTGVTVLLGRRLITLNFNQLKLEANFRYGLVHVRDNAESIAFYQGEDRESQQVKKRFFQAFHNFNLLIGWQRNVDYFTTGYRYIVIILPSLIMAPLYFSEQVRFGDITQAGFAFSQVLSAFSIVVSQIEPLSRFAAGINRLTGFSEVLEVGDRTPTGQPQIDLKVDSPLEVKNLTLETPNYQKKLVRDLSLELAPGQGLLIVGQSGVGKSSLLRAIAGLWRSGTGVLVRPPLSEMLFLPQRPYMILGTLREQLLYPNSHISIDDTELESVLKLVNLGDLSDRVGGFDIELDWANILSLGEQQRLAFGRLLLTQPRYAILDEATSALDMKNEELLYQKLNQMKTTYVSVGHRMSLLRYHHQVLELMEDQKWRLISPQEYEADMNLFAR</sequence>
<feature type="transmembrane region" description="Helical" evidence="8">
    <location>
        <begin position="156"/>
        <end position="176"/>
    </location>
</feature>
<dbReference type="RefSeq" id="WP_006618624.1">
    <property type="nucleotide sequence ID" value="NZ_BIMW01000102.1"/>
</dbReference>
<evidence type="ECO:0000256" key="1">
    <source>
        <dbReference type="ARBA" id="ARBA00004651"/>
    </source>
</evidence>
<dbReference type="PROSITE" id="PS50929">
    <property type="entry name" value="ABC_TM1F"/>
    <property type="match status" value="1"/>
</dbReference>
<comment type="subcellular location">
    <subcellularLocation>
        <location evidence="1">Cell membrane</location>
        <topology evidence="1">Multi-pass membrane protein</topology>
    </subcellularLocation>
</comment>
<dbReference type="SUPFAM" id="SSF52540">
    <property type="entry name" value="P-loop containing nucleoside triphosphate hydrolases"/>
    <property type="match status" value="1"/>
</dbReference>
<protein>
    <submittedName>
        <fullName evidence="11">ABC transporter ATP-binding protein</fullName>
    </submittedName>
</protein>
<dbReference type="PROSITE" id="PS00675">
    <property type="entry name" value="SIGMA54_INTERACT_1"/>
    <property type="match status" value="1"/>
</dbReference>
<keyword evidence="7 8" id="KW-0472">Membrane</keyword>
<dbReference type="Pfam" id="PF06472">
    <property type="entry name" value="ABC_membrane_2"/>
    <property type="match status" value="1"/>
</dbReference>